<gene>
    <name evidence="1" type="ORF">E1B28_012316</name>
</gene>
<dbReference type="AlphaFoldDB" id="A0A9P7UPT0"/>
<dbReference type="KEGG" id="more:E1B28_012316"/>
<dbReference type="GeneID" id="66081391"/>
<comment type="caution">
    <text evidence="1">The sequence shown here is derived from an EMBL/GenBank/DDBJ whole genome shotgun (WGS) entry which is preliminary data.</text>
</comment>
<proteinExistence type="predicted"/>
<evidence type="ECO:0000313" key="2">
    <source>
        <dbReference type="Proteomes" id="UP001049176"/>
    </source>
</evidence>
<evidence type="ECO:0000313" key="1">
    <source>
        <dbReference type="EMBL" id="KAG7088306.1"/>
    </source>
</evidence>
<accession>A0A9P7UPT0</accession>
<organism evidence="1 2">
    <name type="scientific">Marasmius oreades</name>
    <name type="common">fairy-ring Marasmius</name>
    <dbReference type="NCBI Taxonomy" id="181124"/>
    <lineage>
        <taxon>Eukaryota</taxon>
        <taxon>Fungi</taxon>
        <taxon>Dikarya</taxon>
        <taxon>Basidiomycota</taxon>
        <taxon>Agaricomycotina</taxon>
        <taxon>Agaricomycetes</taxon>
        <taxon>Agaricomycetidae</taxon>
        <taxon>Agaricales</taxon>
        <taxon>Marasmiineae</taxon>
        <taxon>Marasmiaceae</taxon>
        <taxon>Marasmius</taxon>
    </lineage>
</organism>
<dbReference type="Proteomes" id="UP001049176">
    <property type="component" value="Chromosome 8"/>
</dbReference>
<name>A0A9P7UPT0_9AGAR</name>
<protein>
    <submittedName>
        <fullName evidence="1">Uncharacterized protein</fullName>
    </submittedName>
</protein>
<reference evidence="1" key="1">
    <citation type="journal article" date="2021" name="Genome Biol. Evol.">
        <title>The assembled and annotated genome of the fairy-ring fungus Marasmius oreades.</title>
        <authorList>
            <person name="Hiltunen M."/>
            <person name="Ament-Velasquez S.L."/>
            <person name="Johannesson H."/>
        </authorList>
    </citation>
    <scope>NUCLEOTIDE SEQUENCE</scope>
    <source>
        <strain evidence="1">03SP1</strain>
    </source>
</reference>
<keyword evidence="2" id="KW-1185">Reference proteome</keyword>
<dbReference type="RefSeq" id="XP_043004777.1">
    <property type="nucleotide sequence ID" value="XM_043157410.1"/>
</dbReference>
<dbReference type="EMBL" id="CM032188">
    <property type="protein sequence ID" value="KAG7088306.1"/>
    <property type="molecule type" value="Genomic_DNA"/>
</dbReference>
<sequence>MRNPGLIKTSTFYAPPCPSFFTHSSNKFNHPFYHIETARQVYRIPSESTPLAPSRFVAVAGTKRFACANDVFLLLQWSKLHSGHALFISALGAYLRLPLGLLQSAPIVSIV</sequence>